<evidence type="ECO:0000256" key="7">
    <source>
        <dbReference type="SAM" id="Phobius"/>
    </source>
</evidence>
<evidence type="ECO:0000256" key="3">
    <source>
        <dbReference type="ARBA" id="ARBA00022475"/>
    </source>
</evidence>
<dbReference type="Proteomes" id="UP001428290">
    <property type="component" value="Unassembled WGS sequence"/>
</dbReference>
<feature type="transmembrane region" description="Helical" evidence="7">
    <location>
        <begin position="149"/>
        <end position="169"/>
    </location>
</feature>
<dbReference type="PANTHER" id="PTHR42709">
    <property type="entry name" value="ALKALINE PHOSPHATASE LIKE PROTEIN"/>
    <property type="match status" value="1"/>
</dbReference>
<dbReference type="EMBL" id="BAABRU010000013">
    <property type="protein sequence ID" value="GAA5529813.1"/>
    <property type="molecule type" value="Genomic_DNA"/>
</dbReference>
<organism evidence="9 10">
    <name type="scientific">Herpetosiphon gulosus</name>
    <dbReference type="NCBI Taxonomy" id="1973496"/>
    <lineage>
        <taxon>Bacteria</taxon>
        <taxon>Bacillati</taxon>
        <taxon>Chloroflexota</taxon>
        <taxon>Chloroflexia</taxon>
        <taxon>Herpetosiphonales</taxon>
        <taxon>Herpetosiphonaceae</taxon>
        <taxon>Herpetosiphon</taxon>
    </lineage>
</organism>
<comment type="subcellular location">
    <subcellularLocation>
        <location evidence="1">Cell membrane</location>
        <topology evidence="1">Multi-pass membrane protein</topology>
    </subcellularLocation>
</comment>
<dbReference type="RefSeq" id="WP_345723408.1">
    <property type="nucleotide sequence ID" value="NZ_BAABRU010000013.1"/>
</dbReference>
<feature type="transmembrane region" description="Helical" evidence="7">
    <location>
        <begin position="75"/>
        <end position="96"/>
    </location>
</feature>
<sequence>MTTPAMPKPNRLRALLTIVLMIVISLGLLLVDFRHFGQYGYVGVFVLVLLGNATVVVPAPAFMTALAAGRTLNPWLVGVISGLGAGIGELTGYIAGRAGRSAFDQQRFTRIQGYVERWGALAIFGLAALPNPLMDLAGIAAGIARMPWYKFLVACCAGKIVRFTILALIGQSTT</sequence>
<evidence type="ECO:0000256" key="2">
    <source>
        <dbReference type="ARBA" id="ARBA00010792"/>
    </source>
</evidence>
<dbReference type="InterPro" id="IPR051311">
    <property type="entry name" value="DedA_domain"/>
</dbReference>
<feature type="transmembrane region" description="Helical" evidence="7">
    <location>
        <begin position="40"/>
        <end position="63"/>
    </location>
</feature>
<accession>A0ABP9X4P3</accession>
<feature type="transmembrane region" description="Helical" evidence="7">
    <location>
        <begin position="117"/>
        <end position="143"/>
    </location>
</feature>
<keyword evidence="6 7" id="KW-0472">Membrane</keyword>
<keyword evidence="10" id="KW-1185">Reference proteome</keyword>
<protein>
    <recommendedName>
        <fullName evidence="8">VTT domain-containing protein</fullName>
    </recommendedName>
</protein>
<dbReference type="InterPro" id="IPR032816">
    <property type="entry name" value="VTT_dom"/>
</dbReference>
<feature type="transmembrane region" description="Helical" evidence="7">
    <location>
        <begin position="12"/>
        <end position="33"/>
    </location>
</feature>
<evidence type="ECO:0000256" key="4">
    <source>
        <dbReference type="ARBA" id="ARBA00022692"/>
    </source>
</evidence>
<comment type="caution">
    <text evidence="9">The sequence shown here is derived from an EMBL/GenBank/DDBJ whole genome shotgun (WGS) entry which is preliminary data.</text>
</comment>
<evidence type="ECO:0000313" key="9">
    <source>
        <dbReference type="EMBL" id="GAA5529813.1"/>
    </source>
</evidence>
<gene>
    <name evidence="9" type="ORF">Hgul01_03627</name>
</gene>
<name>A0ABP9X4P3_9CHLR</name>
<feature type="domain" description="VTT" evidence="8">
    <location>
        <begin position="60"/>
        <end position="171"/>
    </location>
</feature>
<keyword evidence="4 7" id="KW-0812">Transmembrane</keyword>
<evidence type="ECO:0000256" key="5">
    <source>
        <dbReference type="ARBA" id="ARBA00022989"/>
    </source>
</evidence>
<proteinExistence type="inferred from homology"/>
<evidence type="ECO:0000256" key="1">
    <source>
        <dbReference type="ARBA" id="ARBA00004651"/>
    </source>
</evidence>
<keyword evidence="5 7" id="KW-1133">Transmembrane helix</keyword>
<evidence type="ECO:0000259" key="8">
    <source>
        <dbReference type="Pfam" id="PF09335"/>
    </source>
</evidence>
<evidence type="ECO:0000313" key="10">
    <source>
        <dbReference type="Proteomes" id="UP001428290"/>
    </source>
</evidence>
<dbReference type="Pfam" id="PF09335">
    <property type="entry name" value="VTT_dom"/>
    <property type="match status" value="1"/>
</dbReference>
<keyword evidence="3" id="KW-1003">Cell membrane</keyword>
<comment type="similarity">
    <text evidence="2">Belongs to the DedA family.</text>
</comment>
<evidence type="ECO:0000256" key="6">
    <source>
        <dbReference type="ARBA" id="ARBA00023136"/>
    </source>
</evidence>
<reference evidence="9 10" key="1">
    <citation type="submission" date="2024-02" db="EMBL/GenBank/DDBJ databases">
        <title>Herpetosiphon gulosus NBRC 112829.</title>
        <authorList>
            <person name="Ichikawa N."/>
            <person name="Katano-Makiyama Y."/>
            <person name="Hidaka K."/>
        </authorList>
    </citation>
    <scope>NUCLEOTIDE SEQUENCE [LARGE SCALE GENOMIC DNA]</scope>
    <source>
        <strain evidence="9 10">NBRC 112829</strain>
    </source>
</reference>
<dbReference type="PANTHER" id="PTHR42709:SF6">
    <property type="entry name" value="UNDECAPRENYL PHOSPHATE TRANSPORTER A"/>
    <property type="match status" value="1"/>
</dbReference>